<dbReference type="Proteomes" id="UP000214720">
    <property type="component" value="Unassembled WGS sequence"/>
</dbReference>
<protein>
    <submittedName>
        <fullName evidence="1">Uncharacterized protein</fullName>
    </submittedName>
</protein>
<evidence type="ECO:0000313" key="1">
    <source>
        <dbReference type="EMBL" id="OXC72312.1"/>
    </source>
</evidence>
<evidence type="ECO:0000313" key="2">
    <source>
        <dbReference type="Proteomes" id="UP000214720"/>
    </source>
</evidence>
<dbReference type="AlphaFoldDB" id="A0A226WMA8"/>
<proteinExistence type="predicted"/>
<sequence length="55" mass="6470">MLRDRTGGLLQTWRTPWEISKTRQQGRELIGQQASYMPVDPRITERAHFLPNLYG</sequence>
<accession>A0A226WMA8</accession>
<organism evidence="1 2">
    <name type="scientific">Caballeronia sordidicola</name>
    <name type="common">Burkholderia sordidicola</name>
    <dbReference type="NCBI Taxonomy" id="196367"/>
    <lineage>
        <taxon>Bacteria</taxon>
        <taxon>Pseudomonadati</taxon>
        <taxon>Pseudomonadota</taxon>
        <taxon>Betaproteobacteria</taxon>
        <taxon>Burkholderiales</taxon>
        <taxon>Burkholderiaceae</taxon>
        <taxon>Caballeronia</taxon>
    </lineage>
</organism>
<gene>
    <name evidence="1" type="ORF">BSU04_42570</name>
</gene>
<name>A0A226WMA8_CABSO</name>
<dbReference type="EMBL" id="MTHB01000278">
    <property type="protein sequence ID" value="OXC72312.1"/>
    <property type="molecule type" value="Genomic_DNA"/>
</dbReference>
<reference evidence="2" key="1">
    <citation type="submission" date="2017-01" db="EMBL/GenBank/DDBJ databases">
        <title>Genome Analysis of Deinococcus marmoris KOPRI26562.</title>
        <authorList>
            <person name="Kim J.H."/>
            <person name="Oh H.-M."/>
        </authorList>
    </citation>
    <scope>NUCLEOTIDE SEQUENCE [LARGE SCALE GENOMIC DNA]</scope>
    <source>
        <strain evidence="2">PAMC 26633</strain>
    </source>
</reference>
<comment type="caution">
    <text evidence="1">The sequence shown here is derived from an EMBL/GenBank/DDBJ whole genome shotgun (WGS) entry which is preliminary data.</text>
</comment>